<dbReference type="OrthoDB" id="2664633at2"/>
<dbReference type="RefSeq" id="WP_066099932.1">
    <property type="nucleotide sequence ID" value="NZ_CP016027.1"/>
</dbReference>
<accession>A0A191ZHE7</accession>
<dbReference type="Pfam" id="PF14436">
    <property type="entry name" value="EndoU_bacteria"/>
    <property type="match status" value="1"/>
</dbReference>
<dbReference type="SMART" id="SM00912">
    <property type="entry name" value="Haemagg_act"/>
    <property type="match status" value="1"/>
</dbReference>
<dbReference type="InterPro" id="IPR008638">
    <property type="entry name" value="FhaB/CdiA-like_TPS"/>
</dbReference>
<dbReference type="InterPro" id="IPR008619">
    <property type="entry name" value="Filamentous_hemagglutn_rpt"/>
</dbReference>
<dbReference type="NCBIfam" id="TIGR01731">
    <property type="entry name" value="fil_hemag_20aa"/>
    <property type="match status" value="42"/>
</dbReference>
<name>A0A191ZHE7_9GAMM</name>
<dbReference type="SUPFAM" id="SSF51126">
    <property type="entry name" value="Pectin lyase-like"/>
    <property type="match status" value="1"/>
</dbReference>
<feature type="domain" description="Filamentous haemagglutinin FhaB/tRNA nuclease CdiA-like TPS" evidence="3">
    <location>
        <begin position="91"/>
        <end position="211"/>
    </location>
</feature>
<organism evidence="4 5">
    <name type="scientific">Halothiobacillus diazotrophicus</name>
    <dbReference type="NCBI Taxonomy" id="1860122"/>
    <lineage>
        <taxon>Bacteria</taxon>
        <taxon>Pseudomonadati</taxon>
        <taxon>Pseudomonadota</taxon>
        <taxon>Gammaproteobacteria</taxon>
        <taxon>Chromatiales</taxon>
        <taxon>Halothiobacillaceae</taxon>
        <taxon>Halothiobacillus</taxon>
    </lineage>
</organism>
<dbReference type="Gene3D" id="2.160.20.10">
    <property type="entry name" value="Single-stranded right-handed beta-helix, Pectin lyase-like"/>
    <property type="match status" value="1"/>
</dbReference>
<keyword evidence="5" id="KW-1185">Reference proteome</keyword>
<keyword evidence="2" id="KW-0472">Membrane</keyword>
<sequence length="3892" mass="395741">MNRNLYRVIFSKALGVMVVASELPSAQGKSGSASRRRPRRADRILARLTPLSFATLVSLGGVLIGLPMAQAAIVADPQAPNNQQPTILNTANGLPLVNIQTPSAAGVSRNTYSQFDVARQGAILNNARTNTATQLGGWVQGNPWLAAGSARVILNEVNSANPSQLKGYVEVAGQRAEVVIANPAGISIDGGGFLNASRATLTTGTPILNGGNLEGYRVQGGTISVTGAGLDASRTDYTDLIARAVDVNAGIWAHQLEVTTGANHVDTTNNTVAPIAGTGAVPTVSIDVAQLGGMYAGKITLVGTEAGVGVRNAGNIGATAGELVLTANGQLENAGQMSSATAVHLDANGNIRNTGTIYSGGDADLGTRGDIANHGVIAAQGNTHLVADGSQSQVTGAQGSVLGAGIQADGSLGSGGDLSVTATRAIADHGKHLSGGDQRLQSGRIDRSDGQSKGANLQLDAGGDIDLSGATLVAEHGLSAHTGQTLRTDGAHISGDQLDLQAHDLSNVQGDLVQIGSGDLTLDLPGDVDNSGGRIAGNSRNLSISAAKIDNTGGRLQHAGDGTLSLTASTYDGRDGQVIGNGRLELEAGSVTLDGGSTVARQLTIDSGSLSNRNGTVIQTGSGTGSITTQAGLDNTDGSISSNGGMTLSAGELDNRGGSIQAAGGDLTVHAADGVDNSQSSASQQSGRIGASGAVQLTAETLDNSQGQITAEQGLTVDATGSLSNRQGLLAANGPVTLSAGQIDNSQGHIGSVQDRTDLTATAGAIDNSGGQITASRHLQLSGHGVTNVDGLMQGGSLGIDSPTLDNTRGQLATTGAADNGALTIQSSAVTNDQGLIQATGDLTLNSQGPLDNAGQITSTGHTRIDSTAGIQNSGTIYSGGDADLGTRGDIANHGVIAAQGNTHLVADGSQSQVTGAQGSVLGAGIQADGSLGSGGDLSVTATRAIADHGKHLSGGDQRLQSGRIDRSDGQSKGANLQLDAGGDIDLSGATLVAEHGLSAHTGQTLRTDGAHISGDQLDLQAHDLSNVQGDLVQIGSGDLTLDLPGDVDNSGGRIAGNSRNLSISAAKIDNTGGRLQHAGDGTLSLTASTYDGRDGQVIGNGRLELEAGSVTLDGGSTVARQLTIDSGSLSNRNGTVIQTGSGTGSITTQAGLDNTDGSISSNGGMTLSAGELDNRGGSIQAAGGDLTIHAADGVDNRSSTTRAASDTYQAGYNDYVESAMPFTAYAAGQISASGNISLTSRYLFNMQGRITANKALHIDTREDLHNARGLLAADQQVTVHAQRIDNIQGSIASVHGGTDVTISDTLENSAGVIEAAQGLHILGQEVMNTTGLMAGSSIDLNTQGSAFDNTFGKVIASGAQDNGALTIQSGYFANHDGIIQAQGAVGIDAAGEVENSGQITSRGDTRVDSQVGIRNSGTIYSAGHTTLGTQGSLDNRGGAIQAAGGDLTIHAADGVDNSQSTATQQGGRMGASGAVHLTAETLANSQGQITAEQGLTVDTTDRLTNSHGLLAANGPVSLTAGQIDNSQGHIGSVQDRTDLIATAGGIDNSGGQIAAALHLQLSGHGVMNAGGLINGSSLKIDGHNLDNTRGQLVATGAADSGALTIQSGAVVNDRGLIQAQGSLHLDTQGQTLTNTHSAAGQGIIGLGDVQLNTGAMDNAGGFVGSLGDLSIVSAAIGNVQGGVLTSSGQMNLTGRSLDNRGGQIQALGNVTMTLSDALDNTASLVRSGQTLNVSAAGITNVGTQGSNQGLEGGSVHLTAPSIDNASGAIRADRDIVLTSGGDIQNVQGLISGQQTVQVQDVDPANAALQVTNTAGTMIAGQRLSIDSAGLTGDGKLLSRGDLSLNLRQGFTLTGELTADGHATVTTAGTLRNQAVLNAGQDLAIQARRVENTDTGEITAQNTSVTASDAVINRGLIDGQATGVSAATVDNLGTGRMYGDHLSIAATRLVNAAENGVAGVIAARNRLDIGAGSVQNLDHALMFSLGDMAIGGGLDARQQATGTADSVVNRGATINALGALTIDTRDLQNLNANLVTQQVDDPAIHEAFVVPDRSPVQYNAANCWGIGGGQDKNSCVGYPGQFEDYTLIRLTTVASHTEVVSTQPGQILSGGDLTLSGGDVLNQDSHMVAGGVMTFTGANFLNQATQGQDILRYSGTAQHTHVGWGGSFFSKHHERKWDGETAYMPPPVYGTPYDLPTTLLEQNTAVSGTGASIAARSSGSVAQTADGAGSARVAVSPAAATGTAGQGPAVGGNPSGIVPAVVQNGWYQGIPLQHPVGSAQSDTPAAAVPTDTVQGPDLAANAPTANGPSALPVAAVTGAQTDSLAQATRSGTVNDGLAAPGDHGTPVANPAVSVAPLSGNTARGPAGIVRTGAVNTTIPRNSLFHVTPDPSAGYLIATDSRFTDYRQWISSDYLLNQLKLDPATTQKRLGDGFYEQRLVQEQVAQLTGRRFLEGYASDQSEYMALMNAGLTYARQWHLVPGVALTAAQMAQLTSDMVWLVERSIILPDGSTQKVLVPQVYTVVHPGDVNGAGSLVSAQAIDMQASGSVQNSGTLAGRSIVSLAAENVKNLGGRITGGHTVALNARQDIENLGGTITAGDLLAMQAGRDITIATTTRSGENPSGASRFSRTGIDQVARVGVENPDGVLQIAAGRDINLTAAQITNAGTGQTILQAKRDLTLSAITTGEQNNVVWNADNHLFRGNSQDIGTTIKTQGAVQLTAGQDIQAKAAQIASTAGAVDLQAGRNISLINGQTSRNWDQAIKVTSRGFLSRSTSITRDSTADTQAIGTVLSGDSVHVMAGNDVTLQGSRVAARNDIALMGGGDVSLLASQDTHTESHYAQSSKSGLTTSGYGSSSKRETHDLDTIRNTGSDLHSQQGNIALIAGALDPQDPAQGIALIQGSRVQADAGRVDIGGRHIILSTSADTSASASTLQESKSTWAFTTGLPGGHKRGVDADRQQVTLNGSTVNGREGVSLQANGIVDIAAGQLNADRGDIQISGAQVSIHSDLNSSSASSKETYKKTGVNLRDLTGTFTPGKGIGYKTALNTDQAQTTRAPASLTGQNIAIQSTAGDITLNAIDATAKGTTTETGDHQLGTLSLDAAHNLNLASVTTTASQSSDQKHKDLAWQGVEGHGTVDQTTQYNHFNAEQLKLSAANRITADMGVRDSAAVLAQEPGMGWLKQLQQDSALNQKVDWKRIEEAHQKWDYKQQGLTPAAAAVVAVVVAYFTAGAGTAAVGTSATAGGVTTTSLAGTTLATTTAAGVTTYSTAGVILNTAVTTLASQASVSLINNQGNVGKTLHELGSSANLRQLATAVVTAGVLNGIGGIQFGEGKNAFRLNDVTVKDGLTANIGKNLVNGLARATLTSAITGTDLQTNLQTELVSGVLNAAAAQGANWIGDVAMKDRLNVYAHSFAHAVAGCLAGAAGASATGSGIGGGKACGAGAIGAAVGELSAQLYNSGNGDAPAKQDTVAFASMMGGIAAALTGQNAQGVAIASGTAANAAQNNWLNHADAARLKLLKEKRLSGQCDARCDSEIAGLELVDKLNNRLLLNACVNGTEAECTAQLNRDPAAKSYGYQHFSLIAWGRVLSRFGDSADQALGSLVKALDKAQIKALVDAQGTITGWAVDLGGSEQDSLRHWLGAGVYVGSTIILPTSAIDLIPGAGKGLKVVTQGAERVVVEEATGKVLGKVSELPPSLGGVANKPEGLRDGPVNATQGANLKAELSELSRYQPDTRFDDIYRSRTDQSILKDNNFDMDHVLSGEINGRKAATGYHAELAADGASRIAPGAEIKFNANGTYEAPVQVFDANKVNPATGQKGMWVNKFADSTFFPPSWSQARIEYEVSEAFKNKRVNPEGGWVGQTPSGVDIQIYWDARNRRTTFYPYGSPKK</sequence>
<proteinExistence type="predicted"/>
<dbReference type="STRING" id="1860122.A9404_07895"/>
<evidence type="ECO:0000313" key="5">
    <source>
        <dbReference type="Proteomes" id="UP000078596"/>
    </source>
</evidence>
<gene>
    <name evidence="4" type="ORF">A9404_07895</name>
</gene>
<dbReference type="Pfam" id="PF13018">
    <property type="entry name" value="ESPR"/>
    <property type="match status" value="1"/>
</dbReference>
<dbReference type="InterPro" id="IPR029501">
    <property type="entry name" value="EndoU_bac"/>
</dbReference>
<dbReference type="InterPro" id="IPR024973">
    <property type="entry name" value="ESPR"/>
</dbReference>
<dbReference type="Pfam" id="PF05594">
    <property type="entry name" value="Fil_haemagg"/>
    <property type="match status" value="17"/>
</dbReference>
<dbReference type="InterPro" id="IPR010069">
    <property type="entry name" value="CdiA_FHA1_rpt"/>
</dbReference>
<protein>
    <recommendedName>
        <fullName evidence="3">Filamentous haemagglutinin FhaB/tRNA nuclease CdiA-like TPS domain-containing protein</fullName>
    </recommendedName>
</protein>
<evidence type="ECO:0000256" key="2">
    <source>
        <dbReference type="SAM" id="Phobius"/>
    </source>
</evidence>
<feature type="region of interest" description="Disordered" evidence="1">
    <location>
        <begin position="2836"/>
        <end position="2859"/>
    </location>
</feature>
<evidence type="ECO:0000259" key="3">
    <source>
        <dbReference type="SMART" id="SM00912"/>
    </source>
</evidence>
<feature type="compositionally biased region" description="Low complexity" evidence="1">
    <location>
        <begin position="2842"/>
        <end position="2855"/>
    </location>
</feature>
<dbReference type="InterPro" id="IPR025157">
    <property type="entry name" value="Hemagglutinin_rpt"/>
</dbReference>
<dbReference type="KEGG" id="haz:A9404_07895"/>
<keyword evidence="2" id="KW-0812">Transmembrane</keyword>
<dbReference type="NCBIfam" id="TIGR01901">
    <property type="entry name" value="adhes_NPXG"/>
    <property type="match status" value="1"/>
</dbReference>
<dbReference type="Pfam" id="PF13332">
    <property type="entry name" value="Fil_haemagg_2"/>
    <property type="match status" value="2"/>
</dbReference>
<feature type="transmembrane region" description="Helical" evidence="2">
    <location>
        <begin position="44"/>
        <end position="66"/>
    </location>
</feature>
<dbReference type="EMBL" id="CP016027">
    <property type="protein sequence ID" value="ANJ67316.1"/>
    <property type="molecule type" value="Genomic_DNA"/>
</dbReference>
<evidence type="ECO:0000256" key="1">
    <source>
        <dbReference type="SAM" id="MobiDB-lite"/>
    </source>
</evidence>
<reference evidence="4 5" key="1">
    <citation type="submission" date="2016-06" db="EMBL/GenBank/DDBJ databases">
        <title>Insight into the functional genes involving in sulfur oxidation in Pearl River water.</title>
        <authorList>
            <person name="Luo J."/>
            <person name="Tan X."/>
            <person name="Lin W."/>
        </authorList>
    </citation>
    <scope>NUCLEOTIDE SEQUENCE [LARGE SCALE GENOMIC DNA]</scope>
    <source>
        <strain evidence="4 5">LS2</strain>
    </source>
</reference>
<dbReference type="InterPro" id="IPR011050">
    <property type="entry name" value="Pectin_lyase_fold/virulence"/>
</dbReference>
<feature type="region of interest" description="Disordered" evidence="1">
    <location>
        <begin position="429"/>
        <end position="454"/>
    </location>
</feature>
<dbReference type="Proteomes" id="UP000078596">
    <property type="component" value="Chromosome"/>
</dbReference>
<dbReference type="GO" id="GO:0004519">
    <property type="term" value="F:endonuclease activity"/>
    <property type="evidence" value="ECO:0007669"/>
    <property type="project" value="InterPro"/>
</dbReference>
<feature type="region of interest" description="Disordered" evidence="1">
    <location>
        <begin position="949"/>
        <end position="974"/>
    </location>
</feature>
<keyword evidence="2" id="KW-1133">Transmembrane helix</keyword>
<dbReference type="InterPro" id="IPR012334">
    <property type="entry name" value="Pectin_lyas_fold"/>
</dbReference>
<evidence type="ECO:0000313" key="4">
    <source>
        <dbReference type="EMBL" id="ANJ67316.1"/>
    </source>
</evidence>
<dbReference type="Pfam" id="PF05860">
    <property type="entry name" value="TPS"/>
    <property type="match status" value="1"/>
</dbReference>